<proteinExistence type="predicted"/>
<accession>A0ABW1SR46</accession>
<dbReference type="EMBL" id="JBHSSK010000009">
    <property type="protein sequence ID" value="MFC6206625.1"/>
    <property type="molecule type" value="Genomic_DNA"/>
</dbReference>
<organism evidence="2 3">
    <name type="scientific">Levilactobacillus tongjiangensis</name>
    <dbReference type="NCBI Taxonomy" id="2486023"/>
    <lineage>
        <taxon>Bacteria</taxon>
        <taxon>Bacillati</taxon>
        <taxon>Bacillota</taxon>
        <taxon>Bacilli</taxon>
        <taxon>Lactobacillales</taxon>
        <taxon>Lactobacillaceae</taxon>
        <taxon>Levilactobacillus</taxon>
    </lineage>
</organism>
<keyword evidence="1" id="KW-1133">Transmembrane helix</keyword>
<evidence type="ECO:0000256" key="1">
    <source>
        <dbReference type="SAM" id="Phobius"/>
    </source>
</evidence>
<feature type="transmembrane region" description="Helical" evidence="1">
    <location>
        <begin position="21"/>
        <end position="39"/>
    </location>
</feature>
<reference evidence="3" key="1">
    <citation type="journal article" date="2019" name="Int. J. Syst. Evol. Microbiol.">
        <title>The Global Catalogue of Microorganisms (GCM) 10K type strain sequencing project: providing services to taxonomists for standard genome sequencing and annotation.</title>
        <authorList>
            <consortium name="The Broad Institute Genomics Platform"/>
            <consortium name="The Broad Institute Genome Sequencing Center for Infectious Disease"/>
            <person name="Wu L."/>
            <person name="Ma J."/>
        </authorList>
    </citation>
    <scope>NUCLEOTIDE SEQUENCE [LARGE SCALE GENOMIC DNA]</scope>
    <source>
        <strain evidence="3">CCM 8905</strain>
    </source>
</reference>
<keyword evidence="1" id="KW-0472">Membrane</keyword>
<evidence type="ECO:0000313" key="3">
    <source>
        <dbReference type="Proteomes" id="UP001596254"/>
    </source>
</evidence>
<dbReference type="Proteomes" id="UP001596254">
    <property type="component" value="Unassembled WGS sequence"/>
</dbReference>
<keyword evidence="3" id="KW-1185">Reference proteome</keyword>
<evidence type="ECO:0008006" key="4">
    <source>
        <dbReference type="Google" id="ProtNLM"/>
    </source>
</evidence>
<gene>
    <name evidence="2" type="ORF">ACFP1G_03905</name>
</gene>
<evidence type="ECO:0000313" key="2">
    <source>
        <dbReference type="EMBL" id="MFC6206625.1"/>
    </source>
</evidence>
<dbReference type="RefSeq" id="WP_263853478.1">
    <property type="nucleotide sequence ID" value="NZ_JBHSSK010000009.1"/>
</dbReference>
<sequence>MKLIETPHVKLTVRRMTRRECWHELLGLAVLASIGVIWYKLQ</sequence>
<comment type="caution">
    <text evidence="2">The sequence shown here is derived from an EMBL/GenBank/DDBJ whole genome shotgun (WGS) entry which is preliminary data.</text>
</comment>
<protein>
    <recommendedName>
        <fullName evidence="4">Transposase</fullName>
    </recommendedName>
</protein>
<keyword evidence="1" id="KW-0812">Transmembrane</keyword>
<name>A0ABW1SR46_9LACO</name>